<dbReference type="EMBL" id="QLLI01000008">
    <property type="protein sequence ID" value="RAI94391.1"/>
    <property type="molecule type" value="Genomic_DNA"/>
</dbReference>
<evidence type="ECO:0000313" key="1">
    <source>
        <dbReference type="EMBL" id="RAI94391.1"/>
    </source>
</evidence>
<dbReference type="Proteomes" id="UP000248827">
    <property type="component" value="Unassembled WGS sequence"/>
</dbReference>
<organism evidence="1 2">
    <name type="scientific">Paenibacillus pabuli</name>
    <dbReference type="NCBI Taxonomy" id="1472"/>
    <lineage>
        <taxon>Bacteria</taxon>
        <taxon>Bacillati</taxon>
        <taxon>Bacillota</taxon>
        <taxon>Bacilli</taxon>
        <taxon>Bacillales</taxon>
        <taxon>Paenibacillaceae</taxon>
        <taxon>Paenibacillus</taxon>
    </lineage>
</organism>
<accession>A0ABX9BIM4</accession>
<protein>
    <submittedName>
        <fullName evidence="1">Uncharacterized protein</fullName>
    </submittedName>
</protein>
<sequence>MTRKLPNVSCWGYSPTTSGLHLNIVKRCASSLADEAHLFLRWIKLEDFNGKRYGTIFSPEPMRCEWNVSRIYFREARVLDTSSQ</sequence>
<keyword evidence="2" id="KW-1185">Reference proteome</keyword>
<name>A0ABX9BIM4_9BACL</name>
<proteinExistence type="predicted"/>
<reference evidence="1 2" key="1">
    <citation type="submission" date="2018-06" db="EMBL/GenBank/DDBJ databases">
        <title>Freshwater and sediment microbial communities from various areas in North America, analyzing microbe dynamics in response to fracking.</title>
        <authorList>
            <person name="Lamendella R."/>
        </authorList>
    </citation>
    <scope>NUCLEOTIDE SEQUENCE [LARGE SCALE GENOMIC DNA]</scope>
    <source>
        <strain evidence="1 2">NG-13</strain>
    </source>
</reference>
<gene>
    <name evidence="1" type="ORF">DET54_108191</name>
</gene>
<comment type="caution">
    <text evidence="1">The sequence shown here is derived from an EMBL/GenBank/DDBJ whole genome shotgun (WGS) entry which is preliminary data.</text>
</comment>
<evidence type="ECO:0000313" key="2">
    <source>
        <dbReference type="Proteomes" id="UP000248827"/>
    </source>
</evidence>